<proteinExistence type="inferred from homology"/>
<dbReference type="Pfam" id="PF00155">
    <property type="entry name" value="Aminotran_1_2"/>
    <property type="match status" value="1"/>
</dbReference>
<sequence>MPDNIGFMSKEISDRVSAIAESATLAVDAKAKALKAAGRPVIGFGAGEPDFPTPAHIVSAAQNAANEVVNHRYSPTPGLAPLREAIAKAATRDDGYEITADQVVVTNGGKQAIFNTMATLINPGDEVLLQAPYWVTYPEVVQIFGGKPVVIDSDETTNYKISVDQLEKAFTNKTKLLIFSSPSNPTGTVYTPEEVKAIGQWAVSKNIWVMTDEIYLHLIYAGSKFSSMPGLVPELRDKCVIVNGVAKTYAMTGWRVGWTIGPKEFTKASINLQSHMTSNVNNIAQQATIAALNGSQDVLKPMLEAFSKRRETIVKMLNEIKGVICPQPGGAFYVYPSVKGLIGKTVNGKTINSSLDLANIALEEVDVALVPGEAFGTPGYVRMSYALSDKDLVEGVTRLQKLLA</sequence>
<gene>
    <name evidence="7" type="ORF">UFOPK1740_00941</name>
</gene>
<dbReference type="InterPro" id="IPR015422">
    <property type="entry name" value="PyrdxlP-dep_Trfase_small"/>
</dbReference>
<dbReference type="InterPro" id="IPR004839">
    <property type="entry name" value="Aminotransferase_I/II_large"/>
</dbReference>
<dbReference type="FunFam" id="3.40.640.10:FF:000033">
    <property type="entry name" value="Aspartate aminotransferase"/>
    <property type="match status" value="1"/>
</dbReference>
<dbReference type="Gene3D" id="3.90.1150.10">
    <property type="entry name" value="Aspartate Aminotransferase, domain 1"/>
    <property type="match status" value="1"/>
</dbReference>
<dbReference type="InterPro" id="IPR015424">
    <property type="entry name" value="PyrdxlP-dep_Trfase"/>
</dbReference>
<dbReference type="InterPro" id="IPR004838">
    <property type="entry name" value="NHTrfase_class1_PyrdxlP-BS"/>
</dbReference>
<evidence type="ECO:0000256" key="2">
    <source>
        <dbReference type="ARBA" id="ARBA00007441"/>
    </source>
</evidence>
<dbReference type="GO" id="GO:0008483">
    <property type="term" value="F:transaminase activity"/>
    <property type="evidence" value="ECO:0007669"/>
    <property type="project" value="UniProtKB-KW"/>
</dbReference>
<evidence type="ECO:0000313" key="7">
    <source>
        <dbReference type="EMBL" id="CAB4581118.1"/>
    </source>
</evidence>
<dbReference type="SUPFAM" id="SSF53383">
    <property type="entry name" value="PLP-dependent transferases"/>
    <property type="match status" value="1"/>
</dbReference>
<evidence type="ECO:0000256" key="3">
    <source>
        <dbReference type="ARBA" id="ARBA00022576"/>
    </source>
</evidence>
<dbReference type="GO" id="GO:0006520">
    <property type="term" value="P:amino acid metabolic process"/>
    <property type="evidence" value="ECO:0007669"/>
    <property type="project" value="InterPro"/>
</dbReference>
<dbReference type="PROSITE" id="PS00105">
    <property type="entry name" value="AA_TRANSFER_CLASS_1"/>
    <property type="match status" value="1"/>
</dbReference>
<comment type="cofactor">
    <cofactor evidence="1">
        <name>pyridoxal 5'-phosphate</name>
        <dbReference type="ChEBI" id="CHEBI:597326"/>
    </cofactor>
</comment>
<dbReference type="AlphaFoldDB" id="A0A6J6F8R2"/>
<feature type="domain" description="Aminotransferase class I/classII large" evidence="6">
    <location>
        <begin position="40"/>
        <end position="399"/>
    </location>
</feature>
<dbReference type="CDD" id="cd00609">
    <property type="entry name" value="AAT_like"/>
    <property type="match status" value="1"/>
</dbReference>
<evidence type="ECO:0000256" key="1">
    <source>
        <dbReference type="ARBA" id="ARBA00001933"/>
    </source>
</evidence>
<dbReference type="InterPro" id="IPR015421">
    <property type="entry name" value="PyrdxlP-dep_Trfase_major"/>
</dbReference>
<name>A0A6J6F8R2_9ZZZZ</name>
<keyword evidence="4" id="KW-0808">Transferase</keyword>
<protein>
    <submittedName>
        <fullName evidence="7">Unannotated protein</fullName>
    </submittedName>
</protein>
<evidence type="ECO:0000256" key="5">
    <source>
        <dbReference type="ARBA" id="ARBA00022898"/>
    </source>
</evidence>
<dbReference type="EMBL" id="CAEZTU010000052">
    <property type="protein sequence ID" value="CAB4581118.1"/>
    <property type="molecule type" value="Genomic_DNA"/>
</dbReference>
<evidence type="ECO:0000256" key="4">
    <source>
        <dbReference type="ARBA" id="ARBA00022679"/>
    </source>
</evidence>
<comment type="similarity">
    <text evidence="2">Belongs to the class-I pyridoxal-phosphate-dependent aminotransferase family.</text>
</comment>
<organism evidence="7">
    <name type="scientific">freshwater metagenome</name>
    <dbReference type="NCBI Taxonomy" id="449393"/>
    <lineage>
        <taxon>unclassified sequences</taxon>
        <taxon>metagenomes</taxon>
        <taxon>ecological metagenomes</taxon>
    </lineage>
</organism>
<dbReference type="Gene3D" id="3.40.640.10">
    <property type="entry name" value="Type I PLP-dependent aspartate aminotransferase-like (Major domain)"/>
    <property type="match status" value="1"/>
</dbReference>
<dbReference type="GO" id="GO:0030170">
    <property type="term" value="F:pyridoxal phosphate binding"/>
    <property type="evidence" value="ECO:0007669"/>
    <property type="project" value="InterPro"/>
</dbReference>
<keyword evidence="5" id="KW-0663">Pyridoxal phosphate</keyword>
<evidence type="ECO:0000259" key="6">
    <source>
        <dbReference type="Pfam" id="PF00155"/>
    </source>
</evidence>
<reference evidence="7" key="1">
    <citation type="submission" date="2020-05" db="EMBL/GenBank/DDBJ databases">
        <authorList>
            <person name="Chiriac C."/>
            <person name="Salcher M."/>
            <person name="Ghai R."/>
            <person name="Kavagutti S V."/>
        </authorList>
    </citation>
    <scope>NUCLEOTIDE SEQUENCE</scope>
</reference>
<dbReference type="PANTHER" id="PTHR46383:SF1">
    <property type="entry name" value="ASPARTATE AMINOTRANSFERASE"/>
    <property type="match status" value="1"/>
</dbReference>
<keyword evidence="3" id="KW-0032">Aminotransferase</keyword>
<dbReference type="InterPro" id="IPR050596">
    <property type="entry name" value="AspAT/PAT-like"/>
</dbReference>
<accession>A0A6J6F8R2</accession>
<dbReference type="PANTHER" id="PTHR46383">
    <property type="entry name" value="ASPARTATE AMINOTRANSFERASE"/>
    <property type="match status" value="1"/>
</dbReference>